<evidence type="ECO:0000313" key="2">
    <source>
        <dbReference type="EMBL" id="CAD9072741.1"/>
    </source>
</evidence>
<name>A0A7S1PCT4_9ALVE</name>
<sequence length="120" mass="13233">MMFVMICLDSRVFLVPNLWAVRLCMPQPAHTHTWTQHSTPQMACVRGVGVVCGLTDPLVVDHVSLAMCLITRPLLRTRDTHRHNTESVEQTGRHGPFKGVCAMMDVSCHAGGGVCFFPSS</sequence>
<evidence type="ECO:0008006" key="3">
    <source>
        <dbReference type="Google" id="ProtNLM"/>
    </source>
</evidence>
<gene>
    <name evidence="2" type="ORF">VBRA1451_LOCUS27824</name>
</gene>
<keyword evidence="1" id="KW-0732">Signal</keyword>
<protein>
    <recommendedName>
        <fullName evidence="3">Secreted protein</fullName>
    </recommendedName>
</protein>
<proteinExistence type="predicted"/>
<accession>A0A7S1PCT4</accession>
<dbReference type="AlphaFoldDB" id="A0A7S1PCT4"/>
<reference evidence="2" key="1">
    <citation type="submission" date="2021-01" db="EMBL/GenBank/DDBJ databases">
        <authorList>
            <person name="Corre E."/>
            <person name="Pelletier E."/>
            <person name="Niang G."/>
            <person name="Scheremetjew M."/>
            <person name="Finn R."/>
            <person name="Kale V."/>
            <person name="Holt S."/>
            <person name="Cochrane G."/>
            <person name="Meng A."/>
            <person name="Brown T."/>
            <person name="Cohen L."/>
        </authorList>
    </citation>
    <scope>NUCLEOTIDE SEQUENCE</scope>
    <source>
        <strain evidence="2">CCMP3346</strain>
    </source>
</reference>
<organism evidence="2">
    <name type="scientific">Vitrella brassicaformis</name>
    <dbReference type="NCBI Taxonomy" id="1169539"/>
    <lineage>
        <taxon>Eukaryota</taxon>
        <taxon>Sar</taxon>
        <taxon>Alveolata</taxon>
        <taxon>Colpodellida</taxon>
        <taxon>Vitrellaceae</taxon>
        <taxon>Vitrella</taxon>
    </lineage>
</organism>
<dbReference type="EMBL" id="HBGB01047365">
    <property type="protein sequence ID" value="CAD9072741.1"/>
    <property type="molecule type" value="Transcribed_RNA"/>
</dbReference>
<feature type="chain" id="PRO_5030934302" description="Secreted protein" evidence="1">
    <location>
        <begin position="21"/>
        <end position="120"/>
    </location>
</feature>
<feature type="signal peptide" evidence="1">
    <location>
        <begin position="1"/>
        <end position="20"/>
    </location>
</feature>
<evidence type="ECO:0000256" key="1">
    <source>
        <dbReference type="SAM" id="SignalP"/>
    </source>
</evidence>